<gene>
    <name evidence="11" type="ORF">DFP90_10837</name>
</gene>
<keyword evidence="5" id="KW-0479">Metal-binding</keyword>
<dbReference type="Pfam" id="PF12627">
    <property type="entry name" value="PolyA_pol_RNAbd"/>
    <property type="match status" value="1"/>
</dbReference>
<comment type="similarity">
    <text evidence="8">Belongs to the tRNA nucleotidyltransferase/poly(A) polymerase family.</text>
</comment>
<proteinExistence type="inferred from homology"/>
<keyword evidence="6" id="KW-0547">Nucleotide-binding</keyword>
<evidence type="ECO:0000256" key="6">
    <source>
        <dbReference type="ARBA" id="ARBA00022741"/>
    </source>
</evidence>
<dbReference type="InterPro" id="IPR043519">
    <property type="entry name" value="NT_sf"/>
</dbReference>
<sequence>MTAHQTRLPKQPWMATPETRAVMDCLSNGGGEARFVGGCVRDALLGRAIGDIDIATNLPPEKVQQLLELAGIRCVPTGLKHGTVTAIASHIPYEITTLRRDVETDGRHAVVAFTDDWKEDASRRDFTMNALSMDGEGLITDFFNGVEDAKTGHIRFVGNAKTRLEEDVLRLLRYFRFYAHYGKGAPDAEAIAACQSMAVHLPRLAAERVRVELLKLLAADDPAPSLRLMYSAGVFEMLSAAGAIHFDETGLDHLNRLIALEKERGPADPIRRLACLFYDAMDFADAKKHARALRLSNAEQHRFSEILSKPFNGQQPGDSDFFLTYFRTGPEGAIDAAMIGLAVEAPGHWHDVIDYAEQTGLPRFELRGRDAQDLGLPPGPAIGARLAQVRDWWIHEGFRPDLSACQEKLRQLATDNRELPA</sequence>
<dbReference type="Pfam" id="PF01743">
    <property type="entry name" value="PolyA_pol"/>
    <property type="match status" value="1"/>
</dbReference>
<dbReference type="PANTHER" id="PTHR46173">
    <property type="entry name" value="CCA TRNA NUCLEOTIDYLTRANSFERASE 1, MITOCHONDRIAL"/>
    <property type="match status" value="1"/>
</dbReference>
<dbReference type="GO" id="GO:0008033">
    <property type="term" value="P:tRNA processing"/>
    <property type="evidence" value="ECO:0007669"/>
    <property type="project" value="UniProtKB-KW"/>
</dbReference>
<dbReference type="GO" id="GO:0016779">
    <property type="term" value="F:nucleotidyltransferase activity"/>
    <property type="evidence" value="ECO:0007669"/>
    <property type="project" value="UniProtKB-KW"/>
</dbReference>
<keyword evidence="7" id="KW-0460">Magnesium</keyword>
<evidence type="ECO:0000313" key="11">
    <source>
        <dbReference type="EMBL" id="RED48020.1"/>
    </source>
</evidence>
<keyword evidence="12" id="KW-1185">Reference proteome</keyword>
<organism evidence="11 12">
    <name type="scientific">Aestuariispira insulae</name>
    <dbReference type="NCBI Taxonomy" id="1461337"/>
    <lineage>
        <taxon>Bacteria</taxon>
        <taxon>Pseudomonadati</taxon>
        <taxon>Pseudomonadota</taxon>
        <taxon>Alphaproteobacteria</taxon>
        <taxon>Rhodospirillales</taxon>
        <taxon>Kiloniellaceae</taxon>
        <taxon>Aestuariispira</taxon>
    </lineage>
</organism>
<evidence type="ECO:0000259" key="9">
    <source>
        <dbReference type="Pfam" id="PF01743"/>
    </source>
</evidence>
<evidence type="ECO:0000256" key="2">
    <source>
        <dbReference type="ARBA" id="ARBA00022679"/>
    </source>
</evidence>
<dbReference type="Proteomes" id="UP000256845">
    <property type="component" value="Unassembled WGS sequence"/>
</dbReference>
<dbReference type="CDD" id="cd05398">
    <property type="entry name" value="NT_ClassII-CCAase"/>
    <property type="match status" value="1"/>
</dbReference>
<dbReference type="AlphaFoldDB" id="A0A3D9HEW1"/>
<dbReference type="Gene3D" id="3.30.460.10">
    <property type="entry name" value="Beta Polymerase, domain 2"/>
    <property type="match status" value="1"/>
</dbReference>
<dbReference type="OrthoDB" id="9805698at2"/>
<name>A0A3D9HEW1_9PROT</name>
<feature type="domain" description="tRNA nucleotidyltransferase/poly(A) polymerase RNA and SrmB- binding" evidence="10">
    <location>
        <begin position="188"/>
        <end position="238"/>
    </location>
</feature>
<evidence type="ECO:0000256" key="8">
    <source>
        <dbReference type="RuleBase" id="RU003953"/>
    </source>
</evidence>
<protein>
    <submittedName>
        <fullName evidence="11">Poly(A) polymerase</fullName>
    </submittedName>
</protein>
<keyword evidence="2 8" id="KW-0808">Transferase</keyword>
<dbReference type="GO" id="GO:0000166">
    <property type="term" value="F:nucleotide binding"/>
    <property type="evidence" value="ECO:0007669"/>
    <property type="project" value="UniProtKB-KW"/>
</dbReference>
<evidence type="ECO:0000256" key="5">
    <source>
        <dbReference type="ARBA" id="ARBA00022723"/>
    </source>
</evidence>
<dbReference type="RefSeq" id="WP_115937653.1">
    <property type="nucleotide sequence ID" value="NZ_QRDW01000008.1"/>
</dbReference>
<evidence type="ECO:0000313" key="12">
    <source>
        <dbReference type="Proteomes" id="UP000256845"/>
    </source>
</evidence>
<reference evidence="11 12" key="1">
    <citation type="submission" date="2018-07" db="EMBL/GenBank/DDBJ databases">
        <title>Genomic Encyclopedia of Type Strains, Phase III (KMG-III): the genomes of soil and plant-associated and newly described type strains.</title>
        <authorList>
            <person name="Whitman W."/>
        </authorList>
    </citation>
    <scope>NUCLEOTIDE SEQUENCE [LARGE SCALE GENOMIC DNA]</scope>
    <source>
        <strain evidence="11 12">CECT 8488</strain>
    </source>
</reference>
<dbReference type="SUPFAM" id="SSF81301">
    <property type="entry name" value="Nucleotidyltransferase"/>
    <property type="match status" value="1"/>
</dbReference>
<evidence type="ECO:0000256" key="4">
    <source>
        <dbReference type="ARBA" id="ARBA00022695"/>
    </source>
</evidence>
<keyword evidence="4" id="KW-0548">Nucleotidyltransferase</keyword>
<dbReference type="PANTHER" id="PTHR46173:SF1">
    <property type="entry name" value="CCA TRNA NUCLEOTIDYLTRANSFERASE 1, MITOCHONDRIAL"/>
    <property type="match status" value="1"/>
</dbReference>
<feature type="domain" description="Poly A polymerase head" evidence="9">
    <location>
        <begin position="33"/>
        <end position="155"/>
    </location>
</feature>
<dbReference type="Gene3D" id="1.10.3090.10">
    <property type="entry name" value="cca-adding enzyme, domain 2"/>
    <property type="match status" value="1"/>
</dbReference>
<comment type="caution">
    <text evidence="11">The sequence shown here is derived from an EMBL/GenBank/DDBJ whole genome shotgun (WGS) entry which is preliminary data.</text>
</comment>
<dbReference type="InterPro" id="IPR002646">
    <property type="entry name" value="PolA_pol_head_dom"/>
</dbReference>
<accession>A0A3D9HEW1</accession>
<dbReference type="EMBL" id="QRDW01000008">
    <property type="protein sequence ID" value="RED48020.1"/>
    <property type="molecule type" value="Genomic_DNA"/>
</dbReference>
<evidence type="ECO:0000256" key="1">
    <source>
        <dbReference type="ARBA" id="ARBA00001946"/>
    </source>
</evidence>
<comment type="cofactor">
    <cofactor evidence="1">
        <name>Mg(2+)</name>
        <dbReference type="ChEBI" id="CHEBI:18420"/>
    </cofactor>
</comment>
<keyword evidence="3" id="KW-0819">tRNA processing</keyword>
<keyword evidence="8" id="KW-0694">RNA-binding</keyword>
<dbReference type="InterPro" id="IPR050264">
    <property type="entry name" value="Bact_CCA-adding_enz_type3_sf"/>
</dbReference>
<dbReference type="InterPro" id="IPR032828">
    <property type="entry name" value="PolyA_RNA-bd"/>
</dbReference>
<dbReference type="GO" id="GO:0000049">
    <property type="term" value="F:tRNA binding"/>
    <property type="evidence" value="ECO:0007669"/>
    <property type="project" value="TreeGrafter"/>
</dbReference>
<evidence type="ECO:0000256" key="7">
    <source>
        <dbReference type="ARBA" id="ARBA00022842"/>
    </source>
</evidence>
<evidence type="ECO:0000259" key="10">
    <source>
        <dbReference type="Pfam" id="PF12627"/>
    </source>
</evidence>
<dbReference type="GO" id="GO:0046872">
    <property type="term" value="F:metal ion binding"/>
    <property type="evidence" value="ECO:0007669"/>
    <property type="project" value="UniProtKB-KW"/>
</dbReference>
<evidence type="ECO:0000256" key="3">
    <source>
        <dbReference type="ARBA" id="ARBA00022694"/>
    </source>
</evidence>
<dbReference type="SUPFAM" id="SSF81891">
    <property type="entry name" value="Poly A polymerase C-terminal region-like"/>
    <property type="match status" value="1"/>
</dbReference>